<dbReference type="AlphaFoldDB" id="A0A484M1W1"/>
<gene>
    <name evidence="2" type="ORF">CCAM_LOCUS24375</name>
</gene>
<accession>A0A484M1W1</accession>
<evidence type="ECO:0000256" key="1">
    <source>
        <dbReference type="SAM" id="MobiDB-lite"/>
    </source>
</evidence>
<dbReference type="EMBL" id="OOIL02002359">
    <property type="protein sequence ID" value="VFQ82599.1"/>
    <property type="molecule type" value="Genomic_DNA"/>
</dbReference>
<proteinExistence type="predicted"/>
<reference evidence="2 3" key="1">
    <citation type="submission" date="2018-04" db="EMBL/GenBank/DDBJ databases">
        <authorList>
            <person name="Vogel A."/>
        </authorList>
    </citation>
    <scope>NUCLEOTIDE SEQUENCE [LARGE SCALE GENOMIC DNA]</scope>
</reference>
<sequence length="299" mass="33602">MENTGASSGFQYKRRRILTQTQREEMENENQISAEVTPSVEGQSFLDASEIEVPALACTIDIDKIPGMKLTLKSSLGEFQNLMGEGLGDHPEVLDLFRESTPFSHFLDVECIPPPLFLWQLIAREAKIKRKGEMWFVFKGVPAESTHETMGTEDATSMKPLQEMVESCHEVMETDAAAASMKPLQAESTHETMGIEDAASMKPLQKMVEPSHEVMETDAAASMKTLQDKRVKKKSSSLKSPYTADVRKKKKADELLSKPPTKADLLEFKSFIVKAIKDDRPVQCYLAQYKEIQDFVKTF</sequence>
<keyword evidence="3" id="KW-1185">Reference proteome</keyword>
<protein>
    <submittedName>
        <fullName evidence="2">Uncharacterized protein</fullName>
    </submittedName>
</protein>
<dbReference type="Proteomes" id="UP000595140">
    <property type="component" value="Unassembled WGS sequence"/>
</dbReference>
<feature type="region of interest" description="Disordered" evidence="1">
    <location>
        <begin position="223"/>
        <end position="255"/>
    </location>
</feature>
<evidence type="ECO:0000313" key="3">
    <source>
        <dbReference type="Proteomes" id="UP000595140"/>
    </source>
</evidence>
<evidence type="ECO:0000313" key="2">
    <source>
        <dbReference type="EMBL" id="VFQ82599.1"/>
    </source>
</evidence>
<name>A0A484M1W1_9ASTE</name>
<organism evidence="2 3">
    <name type="scientific">Cuscuta campestris</name>
    <dbReference type="NCBI Taxonomy" id="132261"/>
    <lineage>
        <taxon>Eukaryota</taxon>
        <taxon>Viridiplantae</taxon>
        <taxon>Streptophyta</taxon>
        <taxon>Embryophyta</taxon>
        <taxon>Tracheophyta</taxon>
        <taxon>Spermatophyta</taxon>
        <taxon>Magnoliopsida</taxon>
        <taxon>eudicotyledons</taxon>
        <taxon>Gunneridae</taxon>
        <taxon>Pentapetalae</taxon>
        <taxon>asterids</taxon>
        <taxon>lamiids</taxon>
        <taxon>Solanales</taxon>
        <taxon>Convolvulaceae</taxon>
        <taxon>Cuscuteae</taxon>
        <taxon>Cuscuta</taxon>
        <taxon>Cuscuta subgen. Grammica</taxon>
        <taxon>Cuscuta sect. Cleistogrammica</taxon>
    </lineage>
</organism>